<sequence>MWRRRSSALLRAALSSGPGSRRLLLRQLFEPRSCTYTYILADEATRDAIIIDPVLETVPRDQRLLKELGLTLRYAGGLMEGLQLPRPKLMGNFYGGGSL</sequence>
<dbReference type="GO" id="GO:0050313">
    <property type="term" value="F:sulfur dioxygenase activity"/>
    <property type="evidence" value="ECO:0007669"/>
    <property type="project" value="TreeGrafter"/>
</dbReference>
<dbReference type="GO" id="GO:0070813">
    <property type="term" value="P:hydrogen sulfide metabolic process"/>
    <property type="evidence" value="ECO:0007669"/>
    <property type="project" value="TreeGrafter"/>
</dbReference>
<reference evidence="1" key="1">
    <citation type="submission" date="2025-08" db="UniProtKB">
        <authorList>
            <consortium name="Ensembl"/>
        </authorList>
    </citation>
    <scope>IDENTIFICATION</scope>
</reference>
<dbReference type="Ensembl" id="ENSPSTT00000022514.1">
    <property type="protein sequence ID" value="ENSPSTP00000021450.1"/>
    <property type="gene ID" value="ENSPSTG00000015637.1"/>
</dbReference>
<protein>
    <recommendedName>
        <fullName evidence="3">ETHE1</fullName>
    </recommendedName>
</protein>
<dbReference type="InterPro" id="IPR036866">
    <property type="entry name" value="RibonucZ/Hydroxyglut_hydro"/>
</dbReference>
<proteinExistence type="predicted"/>
<dbReference type="AlphaFoldDB" id="A0A8C9FWL1"/>
<dbReference type="InterPro" id="IPR051682">
    <property type="entry name" value="Mito_Persulfide_Diox"/>
</dbReference>
<dbReference type="Proteomes" id="UP000694428">
    <property type="component" value="Unplaced"/>
</dbReference>
<reference evidence="1" key="2">
    <citation type="submission" date="2025-09" db="UniProtKB">
        <authorList>
            <consortium name="Ensembl"/>
        </authorList>
    </citation>
    <scope>IDENTIFICATION</scope>
</reference>
<name>A0A8C9FWL1_PAVCR</name>
<organism evidence="1 2">
    <name type="scientific">Pavo cristatus</name>
    <name type="common">Indian peafowl</name>
    <name type="synonym">Blue peafowl</name>
    <dbReference type="NCBI Taxonomy" id="9049"/>
    <lineage>
        <taxon>Eukaryota</taxon>
        <taxon>Metazoa</taxon>
        <taxon>Chordata</taxon>
        <taxon>Craniata</taxon>
        <taxon>Vertebrata</taxon>
        <taxon>Euteleostomi</taxon>
        <taxon>Archelosauria</taxon>
        <taxon>Archosauria</taxon>
        <taxon>Dinosauria</taxon>
        <taxon>Saurischia</taxon>
        <taxon>Theropoda</taxon>
        <taxon>Coelurosauria</taxon>
        <taxon>Aves</taxon>
        <taxon>Neognathae</taxon>
        <taxon>Galloanserae</taxon>
        <taxon>Galliformes</taxon>
        <taxon>Phasianidae</taxon>
        <taxon>Phasianinae</taxon>
        <taxon>Pavo</taxon>
    </lineage>
</organism>
<dbReference type="GO" id="GO:0005739">
    <property type="term" value="C:mitochondrion"/>
    <property type="evidence" value="ECO:0007669"/>
    <property type="project" value="TreeGrafter"/>
</dbReference>
<evidence type="ECO:0000313" key="1">
    <source>
        <dbReference type="Ensembl" id="ENSPSTP00000021450.1"/>
    </source>
</evidence>
<dbReference type="Gene3D" id="3.60.15.10">
    <property type="entry name" value="Ribonuclease Z/Hydroxyacylglutathione hydrolase-like"/>
    <property type="match status" value="1"/>
</dbReference>
<accession>A0A8C9FWL1</accession>
<dbReference type="PANTHER" id="PTHR43084">
    <property type="entry name" value="PERSULFIDE DIOXYGENASE ETHE1"/>
    <property type="match status" value="1"/>
</dbReference>
<keyword evidence="2" id="KW-1185">Reference proteome</keyword>
<dbReference type="PANTHER" id="PTHR43084:SF1">
    <property type="entry name" value="PERSULFIDE DIOXYGENASE ETHE1, MITOCHONDRIAL"/>
    <property type="match status" value="1"/>
</dbReference>
<dbReference type="GO" id="GO:0006749">
    <property type="term" value="P:glutathione metabolic process"/>
    <property type="evidence" value="ECO:0007669"/>
    <property type="project" value="TreeGrafter"/>
</dbReference>
<evidence type="ECO:0000313" key="2">
    <source>
        <dbReference type="Proteomes" id="UP000694428"/>
    </source>
</evidence>
<evidence type="ECO:0008006" key="3">
    <source>
        <dbReference type="Google" id="ProtNLM"/>
    </source>
</evidence>